<accession>A0ABW7YMK3</accession>
<gene>
    <name evidence="2" type="ORF">ACIBG2_07100</name>
</gene>
<name>A0ABW7YMK3_9ACTN</name>
<dbReference type="EMBL" id="JBITGY010000002">
    <property type="protein sequence ID" value="MFI6497130.1"/>
    <property type="molecule type" value="Genomic_DNA"/>
</dbReference>
<evidence type="ECO:0000256" key="1">
    <source>
        <dbReference type="SAM" id="Coils"/>
    </source>
</evidence>
<organism evidence="2 3">
    <name type="scientific">Nonomuraea typhae</name>
    <dbReference type="NCBI Taxonomy" id="2603600"/>
    <lineage>
        <taxon>Bacteria</taxon>
        <taxon>Bacillati</taxon>
        <taxon>Actinomycetota</taxon>
        <taxon>Actinomycetes</taxon>
        <taxon>Streptosporangiales</taxon>
        <taxon>Streptosporangiaceae</taxon>
        <taxon>Nonomuraea</taxon>
    </lineage>
</organism>
<sequence>MMALTNEQRALLRADRLARHRRQREQRAALLAEIAQHAGVCGSIACLICRAFSLLAEYVPFEPTLRDENEHIRHQQDELRERLERIRDLHQNLSENARFGAPLARTVHDAVWVVIVRLSTAWHGEEVEDPYAPLPPDHLN</sequence>
<feature type="coiled-coil region" evidence="1">
    <location>
        <begin position="69"/>
        <end position="96"/>
    </location>
</feature>
<reference evidence="2 3" key="1">
    <citation type="submission" date="2024-10" db="EMBL/GenBank/DDBJ databases">
        <title>The Natural Products Discovery Center: Release of the First 8490 Sequenced Strains for Exploring Actinobacteria Biosynthetic Diversity.</title>
        <authorList>
            <person name="Kalkreuter E."/>
            <person name="Kautsar S.A."/>
            <person name="Yang D."/>
            <person name="Bader C.D."/>
            <person name="Teijaro C.N."/>
            <person name="Fluegel L."/>
            <person name="Davis C.M."/>
            <person name="Simpson J.R."/>
            <person name="Lauterbach L."/>
            <person name="Steele A.D."/>
            <person name="Gui C."/>
            <person name="Meng S."/>
            <person name="Li G."/>
            <person name="Viehrig K."/>
            <person name="Ye F."/>
            <person name="Su P."/>
            <person name="Kiefer A.F."/>
            <person name="Nichols A."/>
            <person name="Cepeda A.J."/>
            <person name="Yan W."/>
            <person name="Fan B."/>
            <person name="Jiang Y."/>
            <person name="Adhikari A."/>
            <person name="Zheng C.-J."/>
            <person name="Schuster L."/>
            <person name="Cowan T.M."/>
            <person name="Smanski M.J."/>
            <person name="Chevrette M.G."/>
            <person name="De Carvalho L.P.S."/>
            <person name="Shen B."/>
        </authorList>
    </citation>
    <scope>NUCLEOTIDE SEQUENCE [LARGE SCALE GENOMIC DNA]</scope>
    <source>
        <strain evidence="2 3">NPDC050545</strain>
    </source>
</reference>
<comment type="caution">
    <text evidence="2">The sequence shown here is derived from an EMBL/GenBank/DDBJ whole genome shotgun (WGS) entry which is preliminary data.</text>
</comment>
<proteinExistence type="predicted"/>
<evidence type="ECO:0000313" key="2">
    <source>
        <dbReference type="EMBL" id="MFI6497130.1"/>
    </source>
</evidence>
<dbReference type="RefSeq" id="WP_397079767.1">
    <property type="nucleotide sequence ID" value="NZ_JBITGY010000002.1"/>
</dbReference>
<evidence type="ECO:0000313" key="3">
    <source>
        <dbReference type="Proteomes" id="UP001612741"/>
    </source>
</evidence>
<keyword evidence="3" id="KW-1185">Reference proteome</keyword>
<dbReference type="Proteomes" id="UP001612741">
    <property type="component" value="Unassembled WGS sequence"/>
</dbReference>
<keyword evidence="1" id="KW-0175">Coiled coil</keyword>
<protein>
    <submittedName>
        <fullName evidence="2">Uncharacterized protein</fullName>
    </submittedName>
</protein>